<name>A0A418Y8C3_9BURK</name>
<evidence type="ECO:0000259" key="1">
    <source>
        <dbReference type="Pfam" id="PF13946"/>
    </source>
</evidence>
<organism evidence="2 3">
    <name type="scientific">Massilia cavernae</name>
    <dbReference type="NCBI Taxonomy" id="2320864"/>
    <lineage>
        <taxon>Bacteria</taxon>
        <taxon>Pseudomonadati</taxon>
        <taxon>Pseudomonadota</taxon>
        <taxon>Betaproteobacteria</taxon>
        <taxon>Burkholderiales</taxon>
        <taxon>Oxalobacteraceae</taxon>
        <taxon>Telluria group</taxon>
        <taxon>Massilia</taxon>
    </lineage>
</organism>
<accession>A0A418Y8C3</accession>
<dbReference type="RefSeq" id="WP_119808992.1">
    <property type="nucleotide sequence ID" value="NZ_QYUP01000008.1"/>
</dbReference>
<gene>
    <name evidence="2" type="ORF">D3872_00690</name>
</gene>
<dbReference type="InterPro" id="IPR025282">
    <property type="entry name" value="DUF4214"/>
</dbReference>
<keyword evidence="3" id="KW-1185">Reference proteome</keyword>
<evidence type="ECO:0000313" key="2">
    <source>
        <dbReference type="EMBL" id="RJG27646.1"/>
    </source>
</evidence>
<protein>
    <submittedName>
        <fullName evidence="2">DUF4214 domain-containing protein</fullName>
    </submittedName>
</protein>
<sequence length="187" mass="19773">MGLSSGINMIDALVLSGVSAQYTINGAAGGWVAEGSGRDVLAGVERLRFADDRAMALDIDGVAGQVYRLYKAAFDRAPDPTGIGFWIHSVDDGLSLQSLAEHFIRSDEFVTTYGQLDNGAFVALLYQNILGREPDAAGEAFHVDLLGRGVTSRNETLAAFSESAENQAALAGVLSYGIAYLPLGWLA</sequence>
<feature type="domain" description="DUF4214" evidence="1">
    <location>
        <begin position="100"/>
        <end position="168"/>
    </location>
</feature>
<evidence type="ECO:0000313" key="3">
    <source>
        <dbReference type="Proteomes" id="UP000284006"/>
    </source>
</evidence>
<reference evidence="2 3" key="1">
    <citation type="submission" date="2018-09" db="EMBL/GenBank/DDBJ databases">
        <authorList>
            <person name="Zhu H."/>
        </authorList>
    </citation>
    <scope>NUCLEOTIDE SEQUENCE [LARGE SCALE GENOMIC DNA]</scope>
    <source>
        <strain evidence="2 3">K1S02-61</strain>
    </source>
</reference>
<dbReference type="Gene3D" id="1.10.3130.20">
    <property type="entry name" value="Phycobilisome linker domain"/>
    <property type="match status" value="1"/>
</dbReference>
<dbReference type="AlphaFoldDB" id="A0A418Y8C3"/>
<dbReference type="EMBL" id="QYUP01000008">
    <property type="protein sequence ID" value="RJG27646.1"/>
    <property type="molecule type" value="Genomic_DNA"/>
</dbReference>
<dbReference type="Proteomes" id="UP000284006">
    <property type="component" value="Unassembled WGS sequence"/>
</dbReference>
<dbReference type="Pfam" id="PF13946">
    <property type="entry name" value="DUF4214"/>
    <property type="match status" value="1"/>
</dbReference>
<comment type="caution">
    <text evidence="2">The sequence shown here is derived from an EMBL/GenBank/DDBJ whole genome shotgun (WGS) entry which is preliminary data.</text>
</comment>
<proteinExistence type="predicted"/>
<dbReference type="InterPro" id="IPR038255">
    <property type="entry name" value="PBS_linker_sf"/>
</dbReference>
<dbReference type="OrthoDB" id="480426at2"/>